<accession>A0A1M5UYR7</accession>
<evidence type="ECO:0000259" key="1">
    <source>
        <dbReference type="PROSITE" id="PS51272"/>
    </source>
</evidence>
<evidence type="ECO:0000313" key="3">
    <source>
        <dbReference type="Proteomes" id="UP000184032"/>
    </source>
</evidence>
<gene>
    <name evidence="2" type="ORF">SAMN02745245_01922</name>
</gene>
<dbReference type="InterPro" id="IPR001119">
    <property type="entry name" value="SLH_dom"/>
</dbReference>
<evidence type="ECO:0000313" key="2">
    <source>
        <dbReference type="EMBL" id="SHH68034.1"/>
    </source>
</evidence>
<feature type="domain" description="SLH" evidence="1">
    <location>
        <begin position="220"/>
        <end position="286"/>
    </location>
</feature>
<reference evidence="2 3" key="1">
    <citation type="submission" date="2016-11" db="EMBL/GenBank/DDBJ databases">
        <authorList>
            <person name="Jaros S."/>
            <person name="Januszkiewicz K."/>
            <person name="Wedrychowicz H."/>
        </authorList>
    </citation>
    <scope>NUCLEOTIDE SEQUENCE [LARGE SCALE GENOMIC DNA]</scope>
    <source>
        <strain evidence="2 3">DSM 21120</strain>
    </source>
</reference>
<dbReference type="STRING" id="1120995.SAMN02745245_01922"/>
<keyword evidence="3" id="KW-1185">Reference proteome</keyword>
<feature type="domain" description="SLH" evidence="1">
    <location>
        <begin position="287"/>
        <end position="350"/>
    </location>
</feature>
<name>A0A1M5UYR7_9FIRM</name>
<dbReference type="AlphaFoldDB" id="A0A1M5UYR7"/>
<feature type="domain" description="SLH" evidence="1">
    <location>
        <begin position="351"/>
        <end position="408"/>
    </location>
</feature>
<organism evidence="2 3">
    <name type="scientific">Anaerosphaera aminiphila DSM 21120</name>
    <dbReference type="NCBI Taxonomy" id="1120995"/>
    <lineage>
        <taxon>Bacteria</taxon>
        <taxon>Bacillati</taxon>
        <taxon>Bacillota</taxon>
        <taxon>Tissierellia</taxon>
        <taxon>Tissierellales</taxon>
        <taxon>Peptoniphilaceae</taxon>
        <taxon>Anaerosphaera</taxon>
    </lineage>
</organism>
<dbReference type="RefSeq" id="WP_143270642.1">
    <property type="nucleotide sequence ID" value="NZ_FQXI01000023.1"/>
</dbReference>
<dbReference type="OrthoDB" id="1698971at2"/>
<dbReference type="PANTHER" id="PTHR43308">
    <property type="entry name" value="OUTER MEMBRANE PROTEIN ALPHA-RELATED"/>
    <property type="match status" value="1"/>
</dbReference>
<protein>
    <submittedName>
        <fullName evidence="2">Conserved repeat domain-containing protein</fullName>
    </submittedName>
</protein>
<dbReference type="EMBL" id="FQXI01000023">
    <property type="protein sequence ID" value="SHH68034.1"/>
    <property type="molecule type" value="Genomic_DNA"/>
</dbReference>
<sequence length="456" mass="50274">VKEVKPGGEFDYFITVKNTTSATKEKIEVTDKISDNLTIVSTDPASERDGQNVKFTVANLAPDAEAVLKITVKVNDDVAAGTVLDNVAVVDDEEVPTIDPPVVVPDGEAKILGTKTSNIKYGNKVNIGDTYKYYLTAKNIGDIDAKNVKMSDDIPNSLDIVSVNPKEAYKGYGQLVEYVVPVIKAGEEFTITIEVKVRRSTEGTIIKNIGYIDGERVPGPEIEVERDESGWWSFTSSKPIVPEKEHIAYIEGYPNGTFGPQKSITRAEVAAMLVRLDNNSLIISATSSKGYSDVKGADWYSNAVAQATNKGIMEGYPDGSFKPNKAITRAEFAAAVSRFASLSSSGSSFGDVSSSHWAKRFIDSAYANGWVNGYPDGTFRPDRNISREETVTILNKKHERYADKEFIKDNINSIKKYSDVEMSRWSYYDIQEASNGHDYTRPTSTTENWIRLNPTK</sequence>
<dbReference type="InterPro" id="IPR001434">
    <property type="entry name" value="OmcB-like_DUF11"/>
</dbReference>
<dbReference type="PROSITE" id="PS51272">
    <property type="entry name" value="SLH"/>
    <property type="match status" value="3"/>
</dbReference>
<dbReference type="InterPro" id="IPR047589">
    <property type="entry name" value="DUF11_rpt"/>
</dbReference>
<feature type="non-terminal residue" evidence="2">
    <location>
        <position position="1"/>
    </location>
</feature>
<dbReference type="InterPro" id="IPR051465">
    <property type="entry name" value="Cell_Envelope_Struct_Comp"/>
</dbReference>
<dbReference type="Proteomes" id="UP000184032">
    <property type="component" value="Unassembled WGS sequence"/>
</dbReference>
<dbReference type="Pfam" id="PF00395">
    <property type="entry name" value="SLH"/>
    <property type="match status" value="3"/>
</dbReference>
<proteinExistence type="predicted"/>
<dbReference type="NCBIfam" id="TIGR01451">
    <property type="entry name" value="B_ant_repeat"/>
    <property type="match status" value="2"/>
</dbReference>
<dbReference type="Pfam" id="PF01345">
    <property type="entry name" value="DUF11"/>
    <property type="match status" value="2"/>
</dbReference>